<dbReference type="GO" id="GO:0004720">
    <property type="term" value="F:protein-lysine 6-oxidase activity"/>
    <property type="evidence" value="ECO:0007669"/>
    <property type="project" value="TreeGrafter"/>
</dbReference>
<dbReference type="InterPro" id="IPR001695">
    <property type="entry name" value="Lysyl_oxidase"/>
</dbReference>
<feature type="domain" description="LamG-like jellyroll fold" evidence="4">
    <location>
        <begin position="53"/>
        <end position="184"/>
    </location>
</feature>
<reference evidence="5 6" key="1">
    <citation type="journal article" date="2013" name="Genome Biol.">
        <title>Genome of Acanthamoeba castellanii highlights extensive lateral gene transfer and early evolution of tyrosine kinase signaling.</title>
        <authorList>
            <person name="Clarke M."/>
            <person name="Lohan A.J."/>
            <person name="Liu B."/>
            <person name="Lagkouvardos I."/>
            <person name="Roy S."/>
            <person name="Zafar N."/>
            <person name="Bertelli C."/>
            <person name="Schilde C."/>
            <person name="Kianianmomeni A."/>
            <person name="Burglin T.R."/>
            <person name="Frech C."/>
            <person name="Turcotte B."/>
            <person name="Kopec K.O."/>
            <person name="Synnott J.M."/>
            <person name="Choo C."/>
            <person name="Paponov I."/>
            <person name="Finkler A."/>
            <person name="Soon Heng Tan C."/>
            <person name="Hutchins A.P."/>
            <person name="Weinmeier T."/>
            <person name="Rattei T."/>
            <person name="Chu J.S."/>
            <person name="Gimenez G."/>
            <person name="Irimia M."/>
            <person name="Rigden D.J."/>
            <person name="Fitzpatrick D.A."/>
            <person name="Lorenzo-Morales J."/>
            <person name="Bateman A."/>
            <person name="Chiu C.H."/>
            <person name="Tang P."/>
            <person name="Hegemann P."/>
            <person name="Fromm H."/>
            <person name="Raoult D."/>
            <person name="Greub G."/>
            <person name="Miranda-Saavedra D."/>
            <person name="Chen N."/>
            <person name="Nash P."/>
            <person name="Ginger M.L."/>
            <person name="Horn M."/>
            <person name="Schaap P."/>
            <person name="Caler L."/>
            <person name="Loftus B."/>
        </authorList>
    </citation>
    <scope>NUCLEOTIDE SEQUENCE [LARGE SCALE GENOMIC DNA]</scope>
    <source>
        <strain evidence="5 6">Neff</strain>
    </source>
</reference>
<dbReference type="GO" id="GO:0005615">
    <property type="term" value="C:extracellular space"/>
    <property type="evidence" value="ECO:0007669"/>
    <property type="project" value="TreeGrafter"/>
</dbReference>
<dbReference type="InterPro" id="IPR013320">
    <property type="entry name" value="ConA-like_dom_sf"/>
</dbReference>
<dbReference type="KEGG" id="acan:ACA1_289350"/>
<accession>L8HJ09</accession>
<dbReference type="STRING" id="1257118.L8HJ09"/>
<dbReference type="RefSeq" id="XP_004367957.1">
    <property type="nucleotide sequence ID" value="XM_004367900.1"/>
</dbReference>
<evidence type="ECO:0000259" key="4">
    <source>
        <dbReference type="SMART" id="SM00560"/>
    </source>
</evidence>
<dbReference type="AlphaFoldDB" id="L8HJ09"/>
<dbReference type="SMART" id="SM00560">
    <property type="entry name" value="LamGL"/>
    <property type="match status" value="1"/>
</dbReference>
<keyword evidence="6" id="KW-1185">Reference proteome</keyword>
<evidence type="ECO:0000313" key="5">
    <source>
        <dbReference type="EMBL" id="ELR25202.1"/>
    </source>
</evidence>
<keyword evidence="2" id="KW-1015">Disulfide bond</keyword>
<evidence type="ECO:0000256" key="1">
    <source>
        <dbReference type="ARBA" id="ARBA00022729"/>
    </source>
</evidence>
<dbReference type="VEuPathDB" id="AmoebaDB:ACA1_289350"/>
<dbReference type="PANTHER" id="PTHR45817:SF4">
    <property type="entry name" value="LYSYL OXIDASE-LIKE-RELATED"/>
    <property type="match status" value="1"/>
</dbReference>
<evidence type="ECO:0000313" key="6">
    <source>
        <dbReference type="Proteomes" id="UP000011083"/>
    </source>
</evidence>
<keyword evidence="1 3" id="KW-0732">Signal</keyword>
<dbReference type="SUPFAM" id="SSF49899">
    <property type="entry name" value="Concanavalin A-like lectins/glucanases"/>
    <property type="match status" value="1"/>
</dbReference>
<feature type="signal peptide" evidence="3">
    <location>
        <begin position="1"/>
        <end position="24"/>
    </location>
</feature>
<dbReference type="Proteomes" id="UP000011083">
    <property type="component" value="Unassembled WGS sequence"/>
</dbReference>
<dbReference type="Pfam" id="PF01186">
    <property type="entry name" value="Lysyl_oxidase"/>
    <property type="match status" value="1"/>
</dbReference>
<evidence type="ECO:0000256" key="3">
    <source>
        <dbReference type="SAM" id="SignalP"/>
    </source>
</evidence>
<organism evidence="5 6">
    <name type="scientific">Acanthamoeba castellanii (strain ATCC 30010 / Neff)</name>
    <dbReference type="NCBI Taxonomy" id="1257118"/>
    <lineage>
        <taxon>Eukaryota</taxon>
        <taxon>Amoebozoa</taxon>
        <taxon>Discosea</taxon>
        <taxon>Longamoebia</taxon>
        <taxon>Centramoebida</taxon>
        <taxon>Acanthamoebidae</taxon>
        <taxon>Acanthamoeba</taxon>
    </lineage>
</organism>
<feature type="chain" id="PRO_5003991281" evidence="3">
    <location>
        <begin position="25"/>
        <end position="457"/>
    </location>
</feature>
<dbReference type="GO" id="GO:0005507">
    <property type="term" value="F:copper ion binding"/>
    <property type="evidence" value="ECO:0007669"/>
    <property type="project" value="InterPro"/>
</dbReference>
<sequence>MMRLSFLLLACFAIASLLVPSGQAFNGGCEGYAVRFDGTNWLDAGHGAWSQPKDYTLEFWIKPYLTQPNALAVLGNFLRMERQGFGFGFLMEGDRIIFMDSQPFDGQLSASIPFNEWTHVTGTYGADGSALYINGRRVAHRPGRAALRYYTTDGFLLGRTLGKEAGFVGELAEVRLWDRQRAESEVAEDWNRPVSASSTGLVAYWAMRTSGDFFIVDETDRAQASATLAGPSRLPLISRACVTGCSNESRCVPAQGSINKRQSSALPDITVDANRAQSTMYIEQRSFLSTDCAVREGCAAAGTRVLLRFDTATPNIGRADLTLGNPAAGGGFVYDACHRHYHFSGYANYRLYSYDRTLTRVGRKQAFCLEDFEPISGWTGSRSLLPKFDCNNQGISVGWQDVYVANLDCQWIDITGITLGSYWLYVEINPVVNGARAFTESDYTNNVFWIPFRIVNP</sequence>
<name>L8HJ09_ACACF</name>
<evidence type="ECO:0000256" key="2">
    <source>
        <dbReference type="ARBA" id="ARBA00023157"/>
    </source>
</evidence>
<dbReference type="InterPro" id="IPR050912">
    <property type="entry name" value="LOX-like_protein"/>
</dbReference>
<dbReference type="Gene3D" id="2.60.120.200">
    <property type="match status" value="1"/>
</dbReference>
<dbReference type="OrthoDB" id="547291at2759"/>
<dbReference type="EMBL" id="KB007805">
    <property type="protein sequence ID" value="ELR25202.1"/>
    <property type="molecule type" value="Genomic_DNA"/>
</dbReference>
<gene>
    <name evidence="5" type="ORF">ACA1_289350</name>
</gene>
<dbReference type="Pfam" id="PF13385">
    <property type="entry name" value="Laminin_G_3"/>
    <property type="match status" value="1"/>
</dbReference>
<dbReference type="GeneID" id="14926247"/>
<dbReference type="InterPro" id="IPR006558">
    <property type="entry name" value="LamG-like"/>
</dbReference>
<dbReference type="PANTHER" id="PTHR45817">
    <property type="entry name" value="LYSYL OXIDASE-LIKE-RELATED"/>
    <property type="match status" value="1"/>
</dbReference>
<proteinExistence type="predicted"/>
<protein>
    <submittedName>
        <fullName evidence="5">Lysyl oxidase protein</fullName>
    </submittedName>
</protein>